<dbReference type="Gene3D" id="3.40.30.10">
    <property type="entry name" value="Glutaredoxin"/>
    <property type="match status" value="1"/>
</dbReference>
<keyword evidence="3" id="KW-1185">Reference proteome</keyword>
<evidence type="ECO:0000259" key="1">
    <source>
        <dbReference type="PROSITE" id="PS50404"/>
    </source>
</evidence>
<evidence type="ECO:0000313" key="2">
    <source>
        <dbReference type="EMBL" id="SFL32629.1"/>
    </source>
</evidence>
<dbReference type="PROSITE" id="PS50404">
    <property type="entry name" value="GST_NTER"/>
    <property type="match status" value="1"/>
</dbReference>
<dbReference type="InterPro" id="IPR004046">
    <property type="entry name" value="GST_C"/>
</dbReference>
<dbReference type="SUPFAM" id="SSF47616">
    <property type="entry name" value="GST C-terminal domain-like"/>
    <property type="match status" value="1"/>
</dbReference>
<dbReference type="InterPro" id="IPR036282">
    <property type="entry name" value="Glutathione-S-Trfase_C_sf"/>
</dbReference>
<dbReference type="OrthoDB" id="5740960at2"/>
<sequence length="200" mass="21537">MLTLYHAPFTRSTGIIQLLMALDVMDKVDIRIVDIVKQDGSGAPDPANPHPEGKVPLLVHNGTAIRERGAIIQYLTELFPSPLAPAIGDPNRGAYLGWLAYYGAVVEPVMVTTLLGLDHPGLHSNFRGTQEMSDALVAALTDQPYLLGDTFSAADLLVSSPFQWMPTFAPKAQVVQDWLARCQAQPSAQVSAAYDAKLAA</sequence>
<dbReference type="STRING" id="195913.SAMN04488004_11432"/>
<dbReference type="CDD" id="cd03207">
    <property type="entry name" value="GST_C_8"/>
    <property type="match status" value="1"/>
</dbReference>
<name>A0A1I4GRU8_9RHOB</name>
<proteinExistence type="predicted"/>
<dbReference type="GO" id="GO:0016740">
    <property type="term" value="F:transferase activity"/>
    <property type="evidence" value="ECO:0007669"/>
    <property type="project" value="UniProtKB-KW"/>
</dbReference>
<reference evidence="2 3" key="1">
    <citation type="submission" date="2016-10" db="EMBL/GenBank/DDBJ databases">
        <authorList>
            <person name="de Groot N.N."/>
        </authorList>
    </citation>
    <scope>NUCLEOTIDE SEQUENCE [LARGE SCALE GENOMIC DNA]</scope>
    <source>
        <strain evidence="2 3">DSM 16199</strain>
    </source>
</reference>
<dbReference type="SUPFAM" id="SSF52833">
    <property type="entry name" value="Thioredoxin-like"/>
    <property type="match status" value="1"/>
</dbReference>
<dbReference type="InterPro" id="IPR036249">
    <property type="entry name" value="Thioredoxin-like_sf"/>
</dbReference>
<accession>A0A1I4GRU8</accession>
<gene>
    <name evidence="2" type="ORF">SAMN04488004_11432</name>
</gene>
<dbReference type="Proteomes" id="UP000199550">
    <property type="component" value="Unassembled WGS sequence"/>
</dbReference>
<dbReference type="Pfam" id="PF00043">
    <property type="entry name" value="GST_C"/>
    <property type="match status" value="1"/>
</dbReference>
<dbReference type="EMBL" id="FOTF01000014">
    <property type="protein sequence ID" value="SFL32629.1"/>
    <property type="molecule type" value="Genomic_DNA"/>
</dbReference>
<dbReference type="RefSeq" id="WP_090190164.1">
    <property type="nucleotide sequence ID" value="NZ_FOTF01000014.1"/>
</dbReference>
<dbReference type="Gene3D" id="1.20.1050.10">
    <property type="match status" value="1"/>
</dbReference>
<dbReference type="InterPro" id="IPR004045">
    <property type="entry name" value="Glutathione_S-Trfase_N"/>
</dbReference>
<keyword evidence="2" id="KW-0808">Transferase</keyword>
<feature type="domain" description="GST N-terminal" evidence="1">
    <location>
        <begin position="1"/>
        <end position="83"/>
    </location>
</feature>
<dbReference type="PANTHER" id="PTHR44051:SF21">
    <property type="entry name" value="GLUTATHIONE S-TRANSFERASE FAMILY PROTEIN"/>
    <property type="match status" value="1"/>
</dbReference>
<dbReference type="Pfam" id="PF13417">
    <property type="entry name" value="GST_N_3"/>
    <property type="match status" value="1"/>
</dbReference>
<dbReference type="AlphaFoldDB" id="A0A1I4GRU8"/>
<dbReference type="PANTHER" id="PTHR44051">
    <property type="entry name" value="GLUTATHIONE S-TRANSFERASE-RELATED"/>
    <property type="match status" value="1"/>
</dbReference>
<organism evidence="2 3">
    <name type="scientific">Loktanella salsilacus</name>
    <dbReference type="NCBI Taxonomy" id="195913"/>
    <lineage>
        <taxon>Bacteria</taxon>
        <taxon>Pseudomonadati</taxon>
        <taxon>Pseudomonadota</taxon>
        <taxon>Alphaproteobacteria</taxon>
        <taxon>Rhodobacterales</taxon>
        <taxon>Roseobacteraceae</taxon>
        <taxon>Loktanella</taxon>
    </lineage>
</organism>
<evidence type="ECO:0000313" key="3">
    <source>
        <dbReference type="Proteomes" id="UP000199550"/>
    </source>
</evidence>
<protein>
    <submittedName>
        <fullName evidence="2">Glutathione S-transferase</fullName>
    </submittedName>
</protein>